<dbReference type="Proteomes" id="UP000295438">
    <property type="component" value="Unassembled WGS sequence"/>
</dbReference>
<organism evidence="2 3">
    <name type="scientific">Algoriphagus formosus</name>
    <dbReference type="NCBI Taxonomy" id="2007308"/>
    <lineage>
        <taxon>Bacteria</taxon>
        <taxon>Pseudomonadati</taxon>
        <taxon>Bacteroidota</taxon>
        <taxon>Cytophagia</taxon>
        <taxon>Cytophagales</taxon>
        <taxon>Cyclobacteriaceae</taxon>
        <taxon>Algoriphagus</taxon>
    </lineage>
</organism>
<dbReference type="AlphaFoldDB" id="A0A4V3AR69"/>
<proteinExistence type="predicted"/>
<dbReference type="EMBL" id="SMUW01000032">
    <property type="protein sequence ID" value="TDK45407.1"/>
    <property type="molecule type" value="Genomic_DNA"/>
</dbReference>
<dbReference type="InterPro" id="IPR025495">
    <property type="entry name" value="DUF4386"/>
</dbReference>
<feature type="transmembrane region" description="Helical" evidence="1">
    <location>
        <begin position="134"/>
        <end position="152"/>
    </location>
</feature>
<dbReference type="RefSeq" id="WP_133390474.1">
    <property type="nucleotide sequence ID" value="NZ_SMUW01000032.1"/>
</dbReference>
<evidence type="ECO:0000313" key="3">
    <source>
        <dbReference type="Proteomes" id="UP000295438"/>
    </source>
</evidence>
<name>A0A4V3AR69_9BACT</name>
<dbReference type="Pfam" id="PF14329">
    <property type="entry name" value="DUF4386"/>
    <property type="match status" value="1"/>
</dbReference>
<evidence type="ECO:0000313" key="2">
    <source>
        <dbReference type="EMBL" id="TDK45407.1"/>
    </source>
</evidence>
<protein>
    <submittedName>
        <fullName evidence="2">DUF4386 domain-containing protein</fullName>
    </submittedName>
</protein>
<feature type="transmembrane region" description="Helical" evidence="1">
    <location>
        <begin position="91"/>
        <end position="114"/>
    </location>
</feature>
<keyword evidence="1" id="KW-0472">Membrane</keyword>
<feature type="transmembrane region" description="Helical" evidence="1">
    <location>
        <begin position="7"/>
        <end position="27"/>
    </location>
</feature>
<feature type="transmembrane region" description="Helical" evidence="1">
    <location>
        <begin position="58"/>
        <end position="79"/>
    </location>
</feature>
<sequence>MNLSKRKYAIIAGLSLILMAVLAGYAYGFVYGSLVFPQEGQKTLEAIQKSIGTFKSGIAAWVGILILDILVAWALHLFFKEVQPRLSLATALIRILYSGVLGLAIYHQLAVLSILDGGGTASQVMQELKAFESIWSNGLIIFGLHLIGLGFLGWKAEFVPKFWGVLLIFAGICYSAIHLAKALFPEQIDQIISIEQVLSLPMAFAEIGLAIWLIWKGGRIPSHIKNLSQ</sequence>
<gene>
    <name evidence="2" type="ORF">E1898_07895</name>
</gene>
<comment type="caution">
    <text evidence="2">The sequence shown here is derived from an EMBL/GenBank/DDBJ whole genome shotgun (WGS) entry which is preliminary data.</text>
</comment>
<reference evidence="2 3" key="1">
    <citation type="submission" date="2019-03" db="EMBL/GenBank/DDBJ databases">
        <title>Algoriphagus aquimaris sp. nov., isolated form marine sediment in Pohang, Korea.</title>
        <authorList>
            <person name="Kim J."/>
            <person name="Yoon S.-H."/>
            <person name="Lee S.-S."/>
        </authorList>
    </citation>
    <scope>NUCLEOTIDE SEQUENCE [LARGE SCALE GENOMIC DNA]</scope>
    <source>
        <strain evidence="2 3">F21</strain>
    </source>
</reference>
<accession>A0A4V3AR69</accession>
<feature type="transmembrane region" description="Helical" evidence="1">
    <location>
        <begin position="164"/>
        <end position="184"/>
    </location>
</feature>
<evidence type="ECO:0000256" key="1">
    <source>
        <dbReference type="SAM" id="Phobius"/>
    </source>
</evidence>
<keyword evidence="1" id="KW-1133">Transmembrane helix</keyword>
<keyword evidence="1" id="KW-0812">Transmembrane</keyword>
<keyword evidence="3" id="KW-1185">Reference proteome</keyword>
<feature type="transmembrane region" description="Helical" evidence="1">
    <location>
        <begin position="196"/>
        <end position="215"/>
    </location>
</feature>